<dbReference type="Proteomes" id="UP000269208">
    <property type="component" value="Chromosome"/>
</dbReference>
<evidence type="ECO:0000313" key="4">
    <source>
        <dbReference type="Proteomes" id="UP000269208"/>
    </source>
</evidence>
<dbReference type="InterPro" id="IPR007221">
    <property type="entry name" value="MreC"/>
</dbReference>
<dbReference type="InterPro" id="IPR055342">
    <property type="entry name" value="MreC_beta-barrel_core"/>
</dbReference>
<dbReference type="AlphaFoldDB" id="A0A3S4HZJ4"/>
<dbReference type="PANTHER" id="PTHR34138:SF1">
    <property type="entry name" value="CELL SHAPE-DETERMINING PROTEIN MREC"/>
    <property type="match status" value="1"/>
</dbReference>
<feature type="compositionally biased region" description="Polar residues" evidence="1">
    <location>
        <begin position="156"/>
        <end position="173"/>
    </location>
</feature>
<evidence type="ECO:0000256" key="1">
    <source>
        <dbReference type="SAM" id="MobiDB-lite"/>
    </source>
</evidence>
<dbReference type="InterPro" id="IPR042175">
    <property type="entry name" value="Cell/Rod_MreC_2"/>
</dbReference>
<dbReference type="Gene3D" id="2.40.10.350">
    <property type="entry name" value="Rod shape-determining protein MreC, domain 2"/>
    <property type="match status" value="1"/>
</dbReference>
<protein>
    <submittedName>
        <fullName evidence="3">Rod shape-determining protein</fullName>
    </submittedName>
</protein>
<name>A0A3S4HZJ4_SALET</name>
<dbReference type="GO" id="GO:0005886">
    <property type="term" value="C:plasma membrane"/>
    <property type="evidence" value="ECO:0007669"/>
    <property type="project" value="TreeGrafter"/>
</dbReference>
<dbReference type="FunFam" id="2.40.10.350:FF:000001">
    <property type="entry name" value="Cell shape-determining protein MreC"/>
    <property type="match status" value="1"/>
</dbReference>
<feature type="region of interest" description="Disordered" evidence="1">
    <location>
        <begin position="142"/>
        <end position="173"/>
    </location>
</feature>
<dbReference type="NCBIfam" id="TIGR00219">
    <property type="entry name" value="mreC"/>
    <property type="match status" value="1"/>
</dbReference>
<evidence type="ECO:0000259" key="2">
    <source>
        <dbReference type="Pfam" id="PF04085"/>
    </source>
</evidence>
<accession>A0A3S4HZJ4</accession>
<gene>
    <name evidence="3" type="primary">mreC_2</name>
    <name evidence="3" type="ORF">NCTC6754_02712</name>
</gene>
<dbReference type="PANTHER" id="PTHR34138">
    <property type="entry name" value="CELL SHAPE-DETERMINING PROTEIN MREC"/>
    <property type="match status" value="1"/>
</dbReference>
<organism evidence="3 4">
    <name type="scientific">Salmonella enterica I</name>
    <dbReference type="NCBI Taxonomy" id="59201"/>
    <lineage>
        <taxon>Bacteria</taxon>
        <taxon>Pseudomonadati</taxon>
        <taxon>Pseudomonadota</taxon>
        <taxon>Gammaproteobacteria</taxon>
        <taxon>Enterobacterales</taxon>
        <taxon>Enterobacteriaceae</taxon>
        <taxon>Salmonella</taxon>
    </lineage>
</organism>
<proteinExistence type="predicted"/>
<reference evidence="3 4" key="1">
    <citation type="submission" date="2018-12" db="EMBL/GenBank/DDBJ databases">
        <authorList>
            <consortium name="Pathogen Informatics"/>
        </authorList>
    </citation>
    <scope>NUCLEOTIDE SEQUENCE [LARGE SCALE GENOMIC DNA]</scope>
    <source>
        <strain evidence="3 4">NCTC6754</strain>
    </source>
</reference>
<evidence type="ECO:0000313" key="3">
    <source>
        <dbReference type="EMBL" id="VEB53334.1"/>
    </source>
</evidence>
<dbReference type="GO" id="GO:0008360">
    <property type="term" value="P:regulation of cell shape"/>
    <property type="evidence" value="ECO:0007669"/>
    <property type="project" value="InterPro"/>
</dbReference>
<dbReference type="EMBL" id="LR134190">
    <property type="protein sequence ID" value="VEB53334.1"/>
    <property type="molecule type" value="Genomic_DNA"/>
</dbReference>
<feature type="domain" description="Rod shape-determining protein MreC beta-barrel core" evidence="2">
    <location>
        <begin position="3"/>
        <end position="107"/>
    </location>
</feature>
<dbReference type="Pfam" id="PF04085">
    <property type="entry name" value="MreC"/>
    <property type="match status" value="1"/>
</dbReference>
<sequence>MAKLTSRVLLICDATHALPIQVLRNDIRVIAAGNGCTDDLQLEHLPANTDIRVGDVLVTSGLGGRFPEGYPVAVVSSVKLDTQRAYTVIQARPTAGLQRLRYLLLLWGADRNGANPMTPEEVHRVANERLMQMMPQVLPSPDAMGPPAPVPDPATGITQPSAGQTAPVSTQPSPSGATHAACACAGRVMVASYRSQGALGYLALVSYCAVAANHALAGRHHCFPAKLGFCSSYCTGFWPCRTA</sequence>